<dbReference type="RefSeq" id="YP_004251217.1">
    <property type="nucleotide sequence ID" value="NC_015158.1"/>
</dbReference>
<dbReference type="SUPFAM" id="SSF56731">
    <property type="entry name" value="DNA primase core"/>
    <property type="match status" value="1"/>
</dbReference>
<name>F1D0Q5_9CAUD</name>
<organism evidence="1 2">
    <name type="scientific">Vibrio phage ICP2</name>
    <dbReference type="NCBI Taxonomy" id="979533"/>
    <lineage>
        <taxon>Viruses</taxon>
        <taxon>Duplodnaviria</taxon>
        <taxon>Heunggongvirae</taxon>
        <taxon>Uroviricota</taxon>
        <taxon>Caudoviricetes</taxon>
        <taxon>Zobellviridae</taxon>
        <taxon>Icepovirus</taxon>
        <taxon>Icepovirus bengalense</taxon>
    </lineage>
</organism>
<evidence type="ECO:0000313" key="1">
    <source>
        <dbReference type="EMBL" id="ADX87728.1"/>
    </source>
</evidence>
<gene>
    <name evidence="1" type="primary">46</name>
</gene>
<keyword evidence="2" id="KW-1185">Reference proteome</keyword>
<reference evidence="1 2" key="1">
    <citation type="journal article" date="2011" name="MBio">
        <title>Evidence of a dominant lineage of Vibrio cholerae-specific lytic bacteriophages shed by cholera patients over a 10-year period in Dhaka, Bangladesh.</title>
        <authorList>
            <person name="Seed K.D."/>
            <person name="Bodi K.L."/>
            <person name="Kropinski A.M."/>
            <person name="Ackermann H.W."/>
            <person name="Calderwood S.B."/>
            <person name="Qadri F."/>
            <person name="Camilli A."/>
        </authorList>
    </citation>
    <scope>NUCLEOTIDE SEQUENCE [LARGE SCALE GENOMIC DNA]</scope>
</reference>
<evidence type="ECO:0000313" key="2">
    <source>
        <dbReference type="Proteomes" id="UP000007500"/>
    </source>
</evidence>
<accession>F1D0Q5</accession>
<dbReference type="CDD" id="cd01029">
    <property type="entry name" value="TOPRIM_primases"/>
    <property type="match status" value="1"/>
</dbReference>
<dbReference type="GeneID" id="10228756"/>
<dbReference type="Proteomes" id="UP000007500">
    <property type="component" value="Segment"/>
</dbReference>
<dbReference type="KEGG" id="vg:10228756"/>
<dbReference type="InterPro" id="IPR034154">
    <property type="entry name" value="TOPRIM_DnaG/twinkle"/>
</dbReference>
<dbReference type="EMBL" id="HQ641345">
    <property type="protein sequence ID" value="ADX87728.1"/>
    <property type="molecule type" value="Genomic_DNA"/>
</dbReference>
<dbReference type="OrthoDB" id="5323at10239"/>
<sequence>MVAVLIPNTEIKAHVDDNPEWAIGETKHFFHCKEGHNNNRFYVTHVENGVYVGYCHHCGGKGVYREKFARVKNKLAGSSPKKIHRDYKLPRTITTNMSEWSSKAKVWLWKAMLTDDEIKDRGFCYDTESGRVLLPIYFDGEYQGYLSRRVEDNDEAKYLAMSKDREKFVLYSNQGTSDCTVVEDALSFIRISRHTSCVCLFGTSISDNVLNLIRGNHNKYNIWLDNDNRQVKIKQLQLKAKLELFGSVRMIKTDKDPKEHSDPELKEVLCL</sequence>
<protein>
    <submittedName>
        <fullName evidence="1">Putative DNA primase</fullName>
    </submittedName>
</protein>
<proteinExistence type="predicted"/>